<dbReference type="PANTHER" id="PTHR19139">
    <property type="entry name" value="AQUAPORIN TRANSPORTER"/>
    <property type="match status" value="1"/>
</dbReference>
<comment type="subcellular location">
    <subcellularLocation>
        <location evidence="1">Membrane</location>
        <topology evidence="1">Multi-pass membrane protein</topology>
    </subcellularLocation>
</comment>
<dbReference type="InterPro" id="IPR034294">
    <property type="entry name" value="Aquaporin_transptr"/>
</dbReference>
<comment type="similarity">
    <text evidence="2 6">Belongs to the MIP/aquaporin (TC 1.A.8) family.</text>
</comment>
<proteinExistence type="inferred from homology"/>
<feature type="transmembrane region" description="Helical" evidence="7">
    <location>
        <begin position="152"/>
        <end position="168"/>
    </location>
</feature>
<protein>
    <submittedName>
        <fullName evidence="8">Aquaporin family protein</fullName>
    </submittedName>
</protein>
<comment type="caution">
    <text evidence="8">The sequence shown here is derived from an EMBL/GenBank/DDBJ whole genome shotgun (WGS) entry which is preliminary data.</text>
</comment>
<dbReference type="PRINTS" id="PR00783">
    <property type="entry name" value="MINTRINSICP"/>
</dbReference>
<feature type="transmembrane region" description="Helical" evidence="7">
    <location>
        <begin position="188"/>
        <end position="217"/>
    </location>
</feature>
<accession>A0A6L6XNP0</accession>
<keyword evidence="6" id="KW-0813">Transport</keyword>
<evidence type="ECO:0000256" key="7">
    <source>
        <dbReference type="SAM" id="Phobius"/>
    </source>
</evidence>
<dbReference type="Gene3D" id="1.20.1080.10">
    <property type="entry name" value="Glycerol uptake facilitator protein"/>
    <property type="match status" value="2"/>
</dbReference>
<dbReference type="AlphaFoldDB" id="A0A6L6XNP0"/>
<feature type="transmembrane region" description="Helical" evidence="7">
    <location>
        <begin position="127"/>
        <end position="145"/>
    </location>
</feature>
<dbReference type="PANTHER" id="PTHR19139:SF199">
    <property type="entry name" value="MIP17260P"/>
    <property type="match status" value="1"/>
</dbReference>
<sequence>MNAPLLLRRAVAELVGTAFLVAAVVGSGIAAQRLSPDDVGLQLLENSLATGAVLVALILALQPVSASFNPVVTLVERVLGRVDTTTAAALVGAQLVGGLVGVVVANLMFDLDAVSVSTHDRGGSGQLLGEVVATLGLVLVVFGALRSPRIETVAFAVGGYIAAAYWFTSSTSFANPAVTVARMLSDTFAGIAPASVPPFLVMQVVGAALGAGLVLLLHASPAPVPVEESR</sequence>
<keyword evidence="3 6" id="KW-0812">Transmembrane</keyword>
<dbReference type="Proteomes" id="UP000473525">
    <property type="component" value="Unassembled WGS sequence"/>
</dbReference>
<name>A0A6L6XNP0_9ACTN</name>
<organism evidence="8 9">
    <name type="scientific">Nocardioides agri</name>
    <dbReference type="NCBI Taxonomy" id="2682843"/>
    <lineage>
        <taxon>Bacteria</taxon>
        <taxon>Bacillati</taxon>
        <taxon>Actinomycetota</taxon>
        <taxon>Actinomycetes</taxon>
        <taxon>Propionibacteriales</taxon>
        <taxon>Nocardioidaceae</taxon>
        <taxon>Nocardioides</taxon>
    </lineage>
</organism>
<dbReference type="InterPro" id="IPR023271">
    <property type="entry name" value="Aquaporin-like"/>
</dbReference>
<feature type="transmembrane region" description="Helical" evidence="7">
    <location>
        <begin position="51"/>
        <end position="75"/>
    </location>
</feature>
<dbReference type="InterPro" id="IPR000425">
    <property type="entry name" value="MIP"/>
</dbReference>
<dbReference type="SUPFAM" id="SSF81338">
    <property type="entry name" value="Aquaporin-like"/>
    <property type="match status" value="1"/>
</dbReference>
<evidence type="ECO:0000313" key="9">
    <source>
        <dbReference type="Proteomes" id="UP000473525"/>
    </source>
</evidence>
<dbReference type="GO" id="GO:0015250">
    <property type="term" value="F:water channel activity"/>
    <property type="evidence" value="ECO:0007669"/>
    <property type="project" value="TreeGrafter"/>
</dbReference>
<feature type="transmembrane region" description="Helical" evidence="7">
    <location>
        <begin position="12"/>
        <end position="31"/>
    </location>
</feature>
<evidence type="ECO:0000256" key="6">
    <source>
        <dbReference type="RuleBase" id="RU000477"/>
    </source>
</evidence>
<evidence type="ECO:0000256" key="5">
    <source>
        <dbReference type="ARBA" id="ARBA00023136"/>
    </source>
</evidence>
<keyword evidence="9" id="KW-1185">Reference proteome</keyword>
<evidence type="ECO:0000256" key="2">
    <source>
        <dbReference type="ARBA" id="ARBA00006175"/>
    </source>
</evidence>
<dbReference type="GO" id="GO:0005886">
    <property type="term" value="C:plasma membrane"/>
    <property type="evidence" value="ECO:0007669"/>
    <property type="project" value="TreeGrafter"/>
</dbReference>
<keyword evidence="5 7" id="KW-0472">Membrane</keyword>
<feature type="transmembrane region" description="Helical" evidence="7">
    <location>
        <begin position="87"/>
        <end position="107"/>
    </location>
</feature>
<gene>
    <name evidence="8" type="ORF">GON03_05100</name>
</gene>
<keyword evidence="4 7" id="KW-1133">Transmembrane helix</keyword>
<reference evidence="8 9" key="1">
    <citation type="submission" date="2019-12" db="EMBL/GenBank/DDBJ databases">
        <authorList>
            <person name="Huq M.A."/>
        </authorList>
    </citation>
    <scope>NUCLEOTIDE SEQUENCE [LARGE SCALE GENOMIC DNA]</scope>
    <source>
        <strain evidence="8 9">MAH-18</strain>
    </source>
</reference>
<evidence type="ECO:0000256" key="4">
    <source>
        <dbReference type="ARBA" id="ARBA00022989"/>
    </source>
</evidence>
<evidence type="ECO:0000313" key="8">
    <source>
        <dbReference type="EMBL" id="MVQ48548.1"/>
    </source>
</evidence>
<evidence type="ECO:0000256" key="3">
    <source>
        <dbReference type="ARBA" id="ARBA00022692"/>
    </source>
</evidence>
<dbReference type="RefSeq" id="WP_181644940.1">
    <property type="nucleotide sequence ID" value="NZ_WSEK01000004.1"/>
</dbReference>
<dbReference type="Pfam" id="PF00230">
    <property type="entry name" value="MIP"/>
    <property type="match status" value="1"/>
</dbReference>
<evidence type="ECO:0000256" key="1">
    <source>
        <dbReference type="ARBA" id="ARBA00004141"/>
    </source>
</evidence>
<dbReference type="EMBL" id="WSEK01000004">
    <property type="protein sequence ID" value="MVQ48548.1"/>
    <property type="molecule type" value="Genomic_DNA"/>
</dbReference>